<dbReference type="NCBIfam" id="TIGR01730">
    <property type="entry name" value="RND_mfp"/>
    <property type="match status" value="1"/>
</dbReference>
<protein>
    <submittedName>
        <fullName evidence="9">Efflux RND transporter periplasmic adaptor subunit</fullName>
    </submittedName>
</protein>
<evidence type="ECO:0000259" key="8">
    <source>
        <dbReference type="Pfam" id="PF25967"/>
    </source>
</evidence>
<keyword evidence="4" id="KW-1133">Transmembrane helix</keyword>
<feature type="coiled-coil region" evidence="3">
    <location>
        <begin position="116"/>
        <end position="181"/>
    </location>
</feature>
<dbReference type="GO" id="GO:0046677">
    <property type="term" value="P:response to antibiotic"/>
    <property type="evidence" value="ECO:0007669"/>
    <property type="project" value="TreeGrafter"/>
</dbReference>
<dbReference type="Pfam" id="PF25967">
    <property type="entry name" value="RND-MFP_C"/>
    <property type="match status" value="1"/>
</dbReference>
<evidence type="ECO:0000259" key="6">
    <source>
        <dbReference type="Pfam" id="PF25917"/>
    </source>
</evidence>
<dbReference type="Gene3D" id="2.40.50.100">
    <property type="match status" value="1"/>
</dbReference>
<dbReference type="PRINTS" id="PR01490">
    <property type="entry name" value="RTXTOXIND"/>
</dbReference>
<evidence type="ECO:0000256" key="2">
    <source>
        <dbReference type="ARBA" id="ARBA00009477"/>
    </source>
</evidence>
<feature type="domain" description="Multidrug resistance protein MdtA-like barrel-sandwich hybrid" evidence="6">
    <location>
        <begin position="75"/>
        <end position="215"/>
    </location>
</feature>
<dbReference type="GO" id="GO:0022857">
    <property type="term" value="F:transmembrane transporter activity"/>
    <property type="evidence" value="ECO:0007669"/>
    <property type="project" value="InterPro"/>
</dbReference>
<dbReference type="PANTHER" id="PTHR30158:SF10">
    <property type="entry name" value="CATION EFFLUX PUMP"/>
    <property type="match status" value="1"/>
</dbReference>
<reference evidence="9" key="1">
    <citation type="journal article" date="2010" name="Int. J. Syst. Evol. Microbiol.">
        <title>Porticoccus litoralis gen. nov., sp. nov., a gammaproteobacterium isolated from the Yellow Sea.</title>
        <authorList>
            <person name="Oh H.M."/>
            <person name="Kim H."/>
            <person name="Kim K.M."/>
            <person name="Min G.S."/>
            <person name="Cho J.C."/>
        </authorList>
    </citation>
    <scope>NUCLEOTIDE SEQUENCE</scope>
    <source>
        <strain evidence="9">DSM 25064</strain>
    </source>
</reference>
<dbReference type="InterPro" id="IPR058627">
    <property type="entry name" value="MdtA-like_C"/>
</dbReference>
<dbReference type="InterPro" id="IPR058624">
    <property type="entry name" value="MdtA-like_HH"/>
</dbReference>
<dbReference type="AlphaFoldDB" id="A0AAW8B2I5"/>
<name>A0AAW8B2I5_9GAMM</name>
<sequence>MKDHADNKGFRRPLLSAAVLFSLAVGTYYTLTPISGHSDDSSNPMPPPTHVEVVELKVEPVRLWTRFSGRLTAVNSAEIKPQVSGEIQQVLFDDGQQVEQGEVLFIIDPRPYEAEVQQAQAQLTSARSRATLAKDELDRARKLVERQLVSESVFDAANNEYRIANARIEEAESALVKAKLDLEYAHIKAPFTGLISRAELTVGNIVEAGSSAPVLATLVSNQQLYAEFNVDEQTYIRSMRQRDLVGQMPVQLTLADDDKVYRGKIHAFDNRLDISTGTIRARAIFENTDGALTPGMYANVHLGAPKETNVMLLPTKAIGTNQDKKFVYIVDENNTVGYREVTLGEHHQGQRVIESGPESGSLVVVNGLSHIRPGMPVEAEIVSASTPAETTDH</sequence>
<dbReference type="RefSeq" id="WP_305169496.1">
    <property type="nucleotide sequence ID" value="NZ_JAUUUU010000001.1"/>
</dbReference>
<keyword evidence="4" id="KW-0812">Transmembrane</keyword>
<feature type="domain" description="Multidrug resistance protein MdtA-like alpha-helical hairpin" evidence="5">
    <location>
        <begin position="116"/>
        <end position="185"/>
    </location>
</feature>
<evidence type="ECO:0000259" key="5">
    <source>
        <dbReference type="Pfam" id="PF25876"/>
    </source>
</evidence>
<accession>A0AAW8B2I5</accession>
<dbReference type="Pfam" id="PF25917">
    <property type="entry name" value="BSH_RND"/>
    <property type="match status" value="1"/>
</dbReference>
<dbReference type="Gene3D" id="1.10.287.470">
    <property type="entry name" value="Helix hairpin bin"/>
    <property type="match status" value="1"/>
</dbReference>
<comment type="caution">
    <text evidence="9">The sequence shown here is derived from an EMBL/GenBank/DDBJ whole genome shotgun (WGS) entry which is preliminary data.</text>
</comment>
<dbReference type="InterPro" id="IPR058626">
    <property type="entry name" value="MdtA-like_b-barrel"/>
</dbReference>
<comment type="subcellular location">
    <subcellularLocation>
        <location evidence="1">Cell inner membrane</location>
        <topology evidence="1">Lipid-anchor</topology>
    </subcellularLocation>
</comment>
<feature type="domain" description="Multidrug resistance protein MdtA-like C-terminal permuted SH3" evidence="8">
    <location>
        <begin position="309"/>
        <end position="368"/>
    </location>
</feature>
<keyword evidence="10" id="KW-1185">Reference proteome</keyword>
<dbReference type="GO" id="GO:0030313">
    <property type="term" value="C:cell envelope"/>
    <property type="evidence" value="ECO:0007669"/>
    <property type="project" value="UniProtKB-SubCell"/>
</dbReference>
<evidence type="ECO:0000313" key="10">
    <source>
        <dbReference type="Proteomes" id="UP001178354"/>
    </source>
</evidence>
<evidence type="ECO:0000313" key="9">
    <source>
        <dbReference type="EMBL" id="MDP1519984.1"/>
    </source>
</evidence>
<dbReference type="InterPro" id="IPR006143">
    <property type="entry name" value="RND_pump_MFP"/>
</dbReference>
<dbReference type="SUPFAM" id="SSF111369">
    <property type="entry name" value="HlyD-like secretion proteins"/>
    <property type="match status" value="1"/>
</dbReference>
<evidence type="ECO:0000256" key="1">
    <source>
        <dbReference type="ARBA" id="ARBA00004519"/>
    </source>
</evidence>
<keyword evidence="3" id="KW-0175">Coiled coil</keyword>
<evidence type="ECO:0000256" key="3">
    <source>
        <dbReference type="SAM" id="Coils"/>
    </source>
</evidence>
<evidence type="ECO:0000259" key="7">
    <source>
        <dbReference type="Pfam" id="PF25944"/>
    </source>
</evidence>
<dbReference type="Proteomes" id="UP001178354">
    <property type="component" value="Unassembled WGS sequence"/>
</dbReference>
<dbReference type="EMBL" id="JAUUUU010000001">
    <property type="protein sequence ID" value="MDP1519984.1"/>
    <property type="molecule type" value="Genomic_DNA"/>
</dbReference>
<comment type="similarity">
    <text evidence="2">Belongs to the membrane fusion protein (MFP) (TC 8.A.1) family.</text>
</comment>
<organism evidence="9 10">
    <name type="scientific">Porticoccus litoralis</name>
    <dbReference type="NCBI Taxonomy" id="434086"/>
    <lineage>
        <taxon>Bacteria</taxon>
        <taxon>Pseudomonadati</taxon>
        <taxon>Pseudomonadota</taxon>
        <taxon>Gammaproteobacteria</taxon>
        <taxon>Cellvibrionales</taxon>
        <taxon>Porticoccaceae</taxon>
        <taxon>Porticoccus</taxon>
    </lineage>
</organism>
<keyword evidence="4" id="KW-0472">Membrane</keyword>
<dbReference type="PANTHER" id="PTHR30158">
    <property type="entry name" value="ACRA/E-RELATED COMPONENT OF DRUG EFFLUX TRANSPORTER"/>
    <property type="match status" value="1"/>
</dbReference>
<gene>
    <name evidence="9" type="ORF">Q8A57_03290</name>
</gene>
<reference evidence="9" key="2">
    <citation type="submission" date="2023-08" db="EMBL/GenBank/DDBJ databases">
        <authorList>
            <person name="Luo J."/>
        </authorList>
    </citation>
    <scope>NUCLEOTIDE SEQUENCE</scope>
    <source>
        <strain evidence="9">DSM 25064</strain>
    </source>
</reference>
<evidence type="ECO:0000256" key="4">
    <source>
        <dbReference type="SAM" id="Phobius"/>
    </source>
</evidence>
<dbReference type="GO" id="GO:0005886">
    <property type="term" value="C:plasma membrane"/>
    <property type="evidence" value="ECO:0007669"/>
    <property type="project" value="TreeGrafter"/>
</dbReference>
<feature type="domain" description="Multidrug resistance protein MdtA-like beta-barrel" evidence="7">
    <location>
        <begin position="246"/>
        <end position="302"/>
    </location>
</feature>
<dbReference type="InterPro" id="IPR058625">
    <property type="entry name" value="MdtA-like_BSH"/>
</dbReference>
<dbReference type="Gene3D" id="2.40.30.170">
    <property type="match status" value="1"/>
</dbReference>
<feature type="transmembrane region" description="Helical" evidence="4">
    <location>
        <begin position="12"/>
        <end position="31"/>
    </location>
</feature>
<dbReference type="Pfam" id="PF25944">
    <property type="entry name" value="Beta-barrel_RND"/>
    <property type="match status" value="1"/>
</dbReference>
<dbReference type="Gene3D" id="2.40.420.20">
    <property type="match status" value="1"/>
</dbReference>
<proteinExistence type="inferred from homology"/>
<dbReference type="Pfam" id="PF25876">
    <property type="entry name" value="HH_MFP_RND"/>
    <property type="match status" value="1"/>
</dbReference>